<protein>
    <recommendedName>
        <fullName evidence="5">Glycosyl transferase family 25 domain-containing protein</fullName>
    </recommendedName>
</protein>
<dbReference type="CDD" id="cd06532">
    <property type="entry name" value="Glyco_transf_25"/>
    <property type="match status" value="1"/>
</dbReference>
<dbReference type="GO" id="GO:0016740">
    <property type="term" value="F:transferase activity"/>
    <property type="evidence" value="ECO:0007669"/>
    <property type="project" value="UniProtKB-KW"/>
</dbReference>
<dbReference type="AlphaFoldDB" id="A0A8H3EX84"/>
<reference evidence="6" key="1">
    <citation type="submission" date="2021-03" db="EMBL/GenBank/DDBJ databases">
        <authorList>
            <person name="Tagirdzhanova G."/>
        </authorList>
    </citation>
    <scope>NUCLEOTIDE SEQUENCE</scope>
</reference>
<organism evidence="6 7">
    <name type="scientific">Gomphillus americanus</name>
    <dbReference type="NCBI Taxonomy" id="1940652"/>
    <lineage>
        <taxon>Eukaryota</taxon>
        <taxon>Fungi</taxon>
        <taxon>Dikarya</taxon>
        <taxon>Ascomycota</taxon>
        <taxon>Pezizomycotina</taxon>
        <taxon>Lecanoromycetes</taxon>
        <taxon>OSLEUM clade</taxon>
        <taxon>Ostropomycetidae</taxon>
        <taxon>Ostropales</taxon>
        <taxon>Graphidaceae</taxon>
        <taxon>Gomphilloideae</taxon>
        <taxon>Gomphillus</taxon>
    </lineage>
</organism>
<dbReference type="EMBL" id="CAJPDQ010000009">
    <property type="protein sequence ID" value="CAF9914341.1"/>
    <property type="molecule type" value="Genomic_DNA"/>
</dbReference>
<accession>A0A8H3EX84</accession>
<feature type="domain" description="Glycosyl transferase family 25" evidence="5">
    <location>
        <begin position="82"/>
        <end position="196"/>
    </location>
</feature>
<dbReference type="PANTHER" id="PTHR10730:SF53">
    <property type="entry name" value="GLYCOSYLTRANSFERASE 25 FAMILY MEMBER"/>
    <property type="match status" value="1"/>
</dbReference>
<proteinExistence type="inferred from homology"/>
<dbReference type="InterPro" id="IPR002654">
    <property type="entry name" value="Glyco_trans_25"/>
</dbReference>
<dbReference type="Proteomes" id="UP000664169">
    <property type="component" value="Unassembled WGS sequence"/>
</dbReference>
<dbReference type="PANTHER" id="PTHR10730">
    <property type="entry name" value="PROCOLLAGEN-LYSINE,2-OXOGLUTARATE 5-DIOXYGENASE/GLYCOSYLTRANSFERASE 25 FAMILY MEMBER"/>
    <property type="match status" value="1"/>
</dbReference>
<evidence type="ECO:0000313" key="7">
    <source>
        <dbReference type="Proteomes" id="UP000664169"/>
    </source>
</evidence>
<name>A0A8H3EX84_9LECA</name>
<comment type="similarity">
    <text evidence="1">Belongs to the glycosyltransferase 25 family.</text>
</comment>
<dbReference type="Pfam" id="PF01755">
    <property type="entry name" value="Glyco_transf_25"/>
    <property type="match status" value="1"/>
</dbReference>
<keyword evidence="2" id="KW-0328">Glycosyltransferase</keyword>
<evidence type="ECO:0000259" key="5">
    <source>
        <dbReference type="Pfam" id="PF01755"/>
    </source>
</evidence>
<evidence type="ECO:0000256" key="1">
    <source>
        <dbReference type="ARBA" id="ARBA00006721"/>
    </source>
</evidence>
<keyword evidence="3" id="KW-0808">Transferase</keyword>
<feature type="region of interest" description="Disordered" evidence="4">
    <location>
        <begin position="324"/>
        <end position="345"/>
    </location>
</feature>
<gene>
    <name evidence="6" type="ORF">GOMPHAMPRED_008135</name>
</gene>
<evidence type="ECO:0000256" key="3">
    <source>
        <dbReference type="ARBA" id="ARBA00022679"/>
    </source>
</evidence>
<keyword evidence="7" id="KW-1185">Reference proteome</keyword>
<evidence type="ECO:0000256" key="2">
    <source>
        <dbReference type="ARBA" id="ARBA00022676"/>
    </source>
</evidence>
<evidence type="ECO:0000256" key="4">
    <source>
        <dbReference type="SAM" id="MobiDB-lite"/>
    </source>
</evidence>
<comment type="caution">
    <text evidence="6">The sequence shown here is derived from an EMBL/GenBank/DDBJ whole genome shotgun (WGS) entry which is preliminary data.</text>
</comment>
<dbReference type="OrthoDB" id="47375at2759"/>
<evidence type="ECO:0000313" key="6">
    <source>
        <dbReference type="EMBL" id="CAF9914341.1"/>
    </source>
</evidence>
<sequence length="388" mass="43493">MVVWGTAIAGIAPMKIVTLLFASCISFLVLSNINTGSFNSVESWKAKQTPQAEARVQWGTQHASMQSKSQLRDIKNDTLGFEKVLVINLPERTDKRDALVLASSLTNMTFTFIDGVKGEVVTNNSLPWGQQERKMKTPMLGSWRAHMNTIRAIVENGWSSALIIEDDVDWDINLKSQLSDFAHGSRFLQNQTIDAKTHSPYGDGWDILWLGHCHDTIDKIDTRTYVIQNDPTVPANERLTLGNKDHDLLNRWPDHSRVVHVVGAPICTFAYALSYRGAQKILYALSVKELRGLFDNALSWWCTDHSQNARCLSAHPAYFSQHKVRGKAGKNSDNNPSAKGVEKANTANIRYSTRLNLEQLLTGSTDYLDSYPRTEEYATNDAEVHKVS</sequence>
<dbReference type="InterPro" id="IPR050757">
    <property type="entry name" value="Collagen_mod_GT25"/>
</dbReference>